<dbReference type="EMBL" id="BMPN01000003">
    <property type="protein sequence ID" value="GGJ61986.1"/>
    <property type="molecule type" value="Genomic_DNA"/>
</dbReference>
<evidence type="ECO:0000313" key="2">
    <source>
        <dbReference type="Proteomes" id="UP000634435"/>
    </source>
</evidence>
<reference evidence="2" key="1">
    <citation type="journal article" date="2019" name="Int. J. Syst. Evol. Microbiol.">
        <title>The Global Catalogue of Microorganisms (GCM) 10K type strain sequencing project: providing services to taxonomists for standard genome sequencing and annotation.</title>
        <authorList>
            <consortium name="The Broad Institute Genomics Platform"/>
            <consortium name="The Broad Institute Genome Sequencing Center for Infectious Disease"/>
            <person name="Wu L."/>
            <person name="Ma J."/>
        </authorList>
    </citation>
    <scope>NUCLEOTIDE SEQUENCE [LARGE SCALE GENOMIC DNA]</scope>
    <source>
        <strain evidence="2">JCM 30071</strain>
    </source>
</reference>
<sequence length="89" mass="9652">MENEKLLEECKKGLGISIEPNEAIDGLILQKLMTVKLFMKGSGVPDEKLDGDLAIGVIVMGVTDLWELKSGEVKFSPAFFTLVTQLAIG</sequence>
<evidence type="ECO:0000313" key="1">
    <source>
        <dbReference type="EMBL" id="GGJ61986.1"/>
    </source>
</evidence>
<organism evidence="1 2">
    <name type="scientific">Virgibacillus kapii</name>
    <dbReference type="NCBI Taxonomy" id="1638645"/>
    <lineage>
        <taxon>Bacteria</taxon>
        <taxon>Bacillati</taxon>
        <taxon>Bacillota</taxon>
        <taxon>Bacilli</taxon>
        <taxon>Bacillales</taxon>
        <taxon>Bacillaceae</taxon>
        <taxon>Virgibacillus</taxon>
    </lineage>
</organism>
<protein>
    <recommendedName>
        <fullName evidence="3">Phage gp6-like head-tail connector protein</fullName>
    </recommendedName>
</protein>
<proteinExistence type="predicted"/>
<accession>A0ABQ2DQ04</accession>
<keyword evidence="2" id="KW-1185">Reference proteome</keyword>
<gene>
    <name evidence="1" type="ORF">GCM10007111_25110</name>
</gene>
<dbReference type="Proteomes" id="UP000634435">
    <property type="component" value="Unassembled WGS sequence"/>
</dbReference>
<comment type="caution">
    <text evidence="1">The sequence shown here is derived from an EMBL/GenBank/DDBJ whole genome shotgun (WGS) entry which is preliminary data.</text>
</comment>
<name>A0ABQ2DQ04_9BACI</name>
<evidence type="ECO:0008006" key="3">
    <source>
        <dbReference type="Google" id="ProtNLM"/>
    </source>
</evidence>
<dbReference type="RefSeq" id="WP_188943317.1">
    <property type="nucleotide sequence ID" value="NZ_BMPN01000003.1"/>
</dbReference>